<gene>
    <name evidence="14" type="ORF">F3K02_21405</name>
</gene>
<comment type="similarity">
    <text evidence="2">Belongs to the fatty acid desaturase type 1 family. AlkB subfamily.</text>
</comment>
<keyword evidence="10 14" id="KW-0503">Monooxygenase</keyword>
<organism evidence="14 15">
    <name type="scientific">Hydrogenophaga aromaticivorans</name>
    <dbReference type="NCBI Taxonomy" id="2610898"/>
    <lineage>
        <taxon>Bacteria</taxon>
        <taxon>Pseudomonadati</taxon>
        <taxon>Pseudomonadota</taxon>
        <taxon>Betaproteobacteria</taxon>
        <taxon>Burkholderiales</taxon>
        <taxon>Comamonadaceae</taxon>
        <taxon>Hydrogenophaga</taxon>
    </lineage>
</organism>
<keyword evidence="9" id="KW-0408">Iron</keyword>
<evidence type="ECO:0000256" key="9">
    <source>
        <dbReference type="ARBA" id="ARBA00023004"/>
    </source>
</evidence>
<dbReference type="Pfam" id="PF00487">
    <property type="entry name" value="FA_desaturase"/>
    <property type="match status" value="1"/>
</dbReference>
<evidence type="ECO:0000259" key="13">
    <source>
        <dbReference type="Pfam" id="PF00487"/>
    </source>
</evidence>
<keyword evidence="7 12" id="KW-1133">Transmembrane helix</keyword>
<sequence>MDTLRYWLIVPTTTFAGVLGFALGGPWIWLGLATFPVLFILDLLLPRDLAVRRISMPWLVDGALYAHCLFIIAVWVLFVMSVANGSNPLNGPDAAWSIGGSIATLAWLSAVPNLPVAHELMHRRHWFPRRVAQLVSTFYGDPNRDIAHVKGHHLDLDTPADSDTAYRGELIYTFIFRASYGAYSEAIKGEAQRLRRLGLSPWNWRNRTYQEVVLLALVPALCGYFAGSMAAGVAVASMLIAKALVEAFNYFQHYGLQRMPGAPIGIQHAWNHMGAIARPIGVEITNHINHHLDGHTPFYALKPEPEAPQMPSLFVCFLSGILFPPLWFSMIAKPRLAQWDRQFASEAERKLAEEANRRAGWV</sequence>
<comment type="caution">
    <text evidence="14">The sequence shown here is derived from an EMBL/GenBank/DDBJ whole genome shotgun (WGS) entry which is preliminary data.</text>
</comment>
<evidence type="ECO:0000256" key="10">
    <source>
        <dbReference type="ARBA" id="ARBA00023033"/>
    </source>
</evidence>
<name>A0A7Y8KZ93_9BURK</name>
<keyword evidence="11 12" id="KW-0472">Membrane</keyword>
<dbReference type="GO" id="GO:0006629">
    <property type="term" value="P:lipid metabolic process"/>
    <property type="evidence" value="ECO:0007669"/>
    <property type="project" value="InterPro"/>
</dbReference>
<feature type="transmembrane region" description="Helical" evidence="12">
    <location>
        <begin position="58"/>
        <end position="82"/>
    </location>
</feature>
<dbReference type="InterPro" id="IPR005804">
    <property type="entry name" value="FA_desaturase_dom"/>
</dbReference>
<keyword evidence="3" id="KW-1003">Cell membrane</keyword>
<evidence type="ECO:0000256" key="4">
    <source>
        <dbReference type="ARBA" id="ARBA00022519"/>
    </source>
</evidence>
<dbReference type="PANTHER" id="PTHR38674:SF1">
    <property type="entry name" value="ALKANE 1-MONOOXYGENASE 1"/>
    <property type="match status" value="1"/>
</dbReference>
<dbReference type="CDD" id="cd03512">
    <property type="entry name" value="Alkane-hydroxylase"/>
    <property type="match status" value="1"/>
</dbReference>
<evidence type="ECO:0000256" key="7">
    <source>
        <dbReference type="ARBA" id="ARBA00022989"/>
    </source>
</evidence>
<evidence type="ECO:0000256" key="8">
    <source>
        <dbReference type="ARBA" id="ARBA00023002"/>
    </source>
</evidence>
<feature type="transmembrane region" description="Helical" evidence="12">
    <location>
        <begin position="27"/>
        <end position="46"/>
    </location>
</feature>
<keyword evidence="15" id="KW-1185">Reference proteome</keyword>
<evidence type="ECO:0000256" key="3">
    <source>
        <dbReference type="ARBA" id="ARBA00022475"/>
    </source>
</evidence>
<dbReference type="GO" id="GO:0046872">
    <property type="term" value="F:metal ion binding"/>
    <property type="evidence" value="ECO:0007669"/>
    <property type="project" value="UniProtKB-KW"/>
</dbReference>
<comment type="subcellular location">
    <subcellularLocation>
        <location evidence="1">Cell inner membrane</location>
        <topology evidence="1">Multi-pass membrane protein</topology>
    </subcellularLocation>
</comment>
<protein>
    <submittedName>
        <fullName evidence="14">Alkane 1-monooxygenase</fullName>
    </submittedName>
</protein>
<dbReference type="Proteomes" id="UP000545507">
    <property type="component" value="Unassembled WGS sequence"/>
</dbReference>
<dbReference type="EMBL" id="VYGV01000023">
    <property type="protein sequence ID" value="NWF47789.1"/>
    <property type="molecule type" value="Genomic_DNA"/>
</dbReference>
<accession>A0A7Y8KZ93</accession>
<feature type="domain" description="Fatty acid desaturase" evidence="13">
    <location>
        <begin position="96"/>
        <end position="302"/>
    </location>
</feature>
<dbReference type="GO" id="GO:0005886">
    <property type="term" value="C:plasma membrane"/>
    <property type="evidence" value="ECO:0007669"/>
    <property type="project" value="UniProtKB-SubCell"/>
</dbReference>
<dbReference type="InterPro" id="IPR033885">
    <property type="entry name" value="AlkB/XylM"/>
</dbReference>
<proteinExistence type="inferred from homology"/>
<evidence type="ECO:0000256" key="5">
    <source>
        <dbReference type="ARBA" id="ARBA00022692"/>
    </source>
</evidence>
<evidence type="ECO:0000256" key="11">
    <source>
        <dbReference type="ARBA" id="ARBA00023136"/>
    </source>
</evidence>
<keyword evidence="8" id="KW-0560">Oxidoreductase</keyword>
<dbReference type="RefSeq" id="WP_177137693.1">
    <property type="nucleotide sequence ID" value="NZ_VYGV01000023.1"/>
</dbReference>
<keyword evidence="5 12" id="KW-0812">Transmembrane</keyword>
<feature type="transmembrane region" description="Helical" evidence="12">
    <location>
        <begin position="94"/>
        <end position="114"/>
    </location>
</feature>
<reference evidence="14 15" key="1">
    <citation type="submission" date="2019-09" db="EMBL/GenBank/DDBJ databases">
        <title>Hydrogenophaga aromatica sp. nov., isolated from a para-xylene-degrading enrichment culture.</title>
        <authorList>
            <person name="Tancsics A."/>
            <person name="Banerjee S."/>
        </authorList>
    </citation>
    <scope>NUCLEOTIDE SEQUENCE [LARGE SCALE GENOMIC DNA]</scope>
    <source>
        <strain evidence="14 15">D2P1</strain>
    </source>
</reference>
<keyword evidence="4" id="KW-0997">Cell inner membrane</keyword>
<evidence type="ECO:0000256" key="12">
    <source>
        <dbReference type="SAM" id="Phobius"/>
    </source>
</evidence>
<evidence type="ECO:0000256" key="1">
    <source>
        <dbReference type="ARBA" id="ARBA00004429"/>
    </source>
</evidence>
<evidence type="ECO:0000313" key="15">
    <source>
        <dbReference type="Proteomes" id="UP000545507"/>
    </source>
</evidence>
<feature type="transmembrane region" description="Helical" evidence="12">
    <location>
        <begin position="312"/>
        <end position="332"/>
    </location>
</feature>
<dbReference type="PANTHER" id="PTHR38674">
    <property type="entry name" value="ALKANE 1-MONOOXYGENASE 1"/>
    <property type="match status" value="1"/>
</dbReference>
<evidence type="ECO:0000256" key="2">
    <source>
        <dbReference type="ARBA" id="ARBA00010823"/>
    </source>
</evidence>
<keyword evidence="6" id="KW-0479">Metal-binding</keyword>
<feature type="transmembrane region" description="Helical" evidence="12">
    <location>
        <begin position="212"/>
        <end position="241"/>
    </location>
</feature>
<dbReference type="GO" id="GO:0004497">
    <property type="term" value="F:monooxygenase activity"/>
    <property type="evidence" value="ECO:0007669"/>
    <property type="project" value="UniProtKB-KW"/>
</dbReference>
<evidence type="ECO:0000313" key="14">
    <source>
        <dbReference type="EMBL" id="NWF47789.1"/>
    </source>
</evidence>
<dbReference type="AlphaFoldDB" id="A0A7Y8KZ93"/>
<evidence type="ECO:0000256" key="6">
    <source>
        <dbReference type="ARBA" id="ARBA00022723"/>
    </source>
</evidence>